<feature type="transmembrane region" description="Helical" evidence="12">
    <location>
        <begin position="122"/>
        <end position="142"/>
    </location>
</feature>
<feature type="region of interest" description="Disordered" evidence="13">
    <location>
        <begin position="1"/>
        <end position="26"/>
    </location>
</feature>
<feature type="domain" description="SSD" evidence="14">
    <location>
        <begin position="262"/>
        <end position="418"/>
    </location>
</feature>
<keyword evidence="9 12" id="KW-0472">Membrane</keyword>
<dbReference type="InterPro" id="IPR000731">
    <property type="entry name" value="SSD"/>
</dbReference>
<dbReference type="PROSITE" id="PS00318">
    <property type="entry name" value="HMG_COA_REDUCTASE_2"/>
    <property type="match status" value="1"/>
</dbReference>
<dbReference type="PROSITE" id="PS50156">
    <property type="entry name" value="SSD"/>
    <property type="match status" value="1"/>
</dbReference>
<dbReference type="GO" id="GO:0005789">
    <property type="term" value="C:endoplasmic reticulum membrane"/>
    <property type="evidence" value="ECO:0007669"/>
    <property type="project" value="UniProtKB-SubCell"/>
</dbReference>
<evidence type="ECO:0000256" key="5">
    <source>
        <dbReference type="ARBA" id="ARBA00022824"/>
    </source>
</evidence>
<feature type="compositionally biased region" description="Low complexity" evidence="13">
    <location>
        <begin position="176"/>
        <end position="189"/>
    </location>
</feature>
<evidence type="ECO:0000256" key="6">
    <source>
        <dbReference type="ARBA" id="ARBA00022857"/>
    </source>
</evidence>
<dbReference type="InterPro" id="IPR002202">
    <property type="entry name" value="HMG_CoA_Rdtase"/>
</dbReference>
<gene>
    <name evidence="15" type="ORF">DERF_011149</name>
</gene>
<comment type="caution">
    <text evidence="15">The sequence shown here is derived from an EMBL/GenBank/DDBJ whole genome shotgun (WGS) entry which is preliminary data.</text>
</comment>
<evidence type="ECO:0000256" key="13">
    <source>
        <dbReference type="SAM" id="MobiDB-lite"/>
    </source>
</evidence>
<evidence type="ECO:0000256" key="4">
    <source>
        <dbReference type="ARBA" id="ARBA00022692"/>
    </source>
</evidence>
<dbReference type="GO" id="GO:0008299">
    <property type="term" value="P:isoprenoid biosynthetic process"/>
    <property type="evidence" value="ECO:0007669"/>
    <property type="project" value="UniProtKB-KW"/>
</dbReference>
<dbReference type="FunFam" id="1.10.3270.10:FF:000001">
    <property type="entry name" value="3-hydroxy-3-methylglutaryl coenzyme A reductase"/>
    <property type="match status" value="1"/>
</dbReference>
<evidence type="ECO:0000256" key="9">
    <source>
        <dbReference type="ARBA" id="ARBA00023136"/>
    </source>
</evidence>
<evidence type="ECO:0000256" key="1">
    <source>
        <dbReference type="ARBA" id="ARBA00004477"/>
    </source>
</evidence>
<dbReference type="EMBL" id="ASGP02000005">
    <property type="protein sequence ID" value="KAH9506416.1"/>
    <property type="molecule type" value="Genomic_DNA"/>
</dbReference>
<dbReference type="GO" id="GO:0004420">
    <property type="term" value="F:hydroxymethylglutaryl-CoA reductase (NADPH) activity"/>
    <property type="evidence" value="ECO:0007669"/>
    <property type="project" value="UniProtKB-EC"/>
</dbReference>
<dbReference type="InterPro" id="IPR023074">
    <property type="entry name" value="HMG_CoA_Rdtase_cat_sf"/>
</dbReference>
<reference evidence="15" key="2">
    <citation type="journal article" date="2022" name="Res Sq">
        <title>Comparative Genomics Reveals Insights into the Divergent Evolution of Astigmatic Mites and Household Pest Adaptations.</title>
        <authorList>
            <person name="Xiong Q."/>
            <person name="Wan A.T.-Y."/>
            <person name="Liu X.-Y."/>
            <person name="Fung C.S.-H."/>
            <person name="Xiao X."/>
            <person name="Malainual N."/>
            <person name="Hou J."/>
            <person name="Wang L."/>
            <person name="Wang M."/>
            <person name="Yang K."/>
            <person name="Cui Y."/>
            <person name="Leung E."/>
            <person name="Nong W."/>
            <person name="Shin S.-K."/>
            <person name="Au S."/>
            <person name="Jeong K.Y."/>
            <person name="Chew F.T."/>
            <person name="Hui J."/>
            <person name="Leung T.F."/>
            <person name="Tungtrongchitr A."/>
            <person name="Zhong N."/>
            <person name="Liu Z."/>
            <person name="Tsui S."/>
        </authorList>
    </citation>
    <scope>NUCLEOTIDE SEQUENCE</scope>
    <source>
        <strain evidence="15">Derf</strain>
        <tissue evidence="15">Whole organism</tissue>
    </source>
</reference>
<evidence type="ECO:0000256" key="3">
    <source>
        <dbReference type="ARBA" id="ARBA00007661"/>
    </source>
</evidence>
<reference evidence="15" key="1">
    <citation type="submission" date="2013-05" db="EMBL/GenBank/DDBJ databases">
        <authorList>
            <person name="Yim A.K.Y."/>
            <person name="Chan T.F."/>
            <person name="Ji K.M."/>
            <person name="Liu X.Y."/>
            <person name="Zhou J.W."/>
            <person name="Li R.Q."/>
            <person name="Yang K.Y."/>
            <person name="Li J."/>
            <person name="Li M."/>
            <person name="Law P.T.W."/>
            <person name="Wu Y.L."/>
            <person name="Cai Z.L."/>
            <person name="Qin H."/>
            <person name="Bao Y."/>
            <person name="Leung R.K.K."/>
            <person name="Ng P.K.S."/>
            <person name="Zou J."/>
            <person name="Zhong X.J."/>
            <person name="Ran P.X."/>
            <person name="Zhong N.S."/>
            <person name="Liu Z.G."/>
            <person name="Tsui S.K.W."/>
        </authorList>
    </citation>
    <scope>NUCLEOTIDE SEQUENCE</scope>
    <source>
        <strain evidence="15">Derf</strain>
        <tissue evidence="15">Whole organism</tissue>
    </source>
</reference>
<dbReference type="FunFam" id="3.90.770.10:FF:000001">
    <property type="entry name" value="3-hydroxy-3-methylglutaryl coenzyme A reductase"/>
    <property type="match status" value="1"/>
</dbReference>
<evidence type="ECO:0000256" key="10">
    <source>
        <dbReference type="ARBA" id="ARBA00023229"/>
    </source>
</evidence>
<feature type="compositionally biased region" description="Low complexity" evidence="13">
    <location>
        <begin position="633"/>
        <end position="655"/>
    </location>
</feature>
<dbReference type="Gene3D" id="1.10.3270.10">
    <property type="entry name" value="HMGR, N-terminal domain"/>
    <property type="match status" value="1"/>
</dbReference>
<sequence>MSNLNKTSSSSSSSSFLSSSPSSSFRRNISINKSRLWKNYWGKRKNVNEKKLNRSPSSSSSLYLSSSNCSQFEQRRVHWNPFLVQLLRSSSSPLNNLSILIKQMAKLFYSHGKFCASHPWEVMVIFLSLAICIGTMGPFVMIEQQQQHNHNHHNQQHQQQQQQSILDKSMRYYGPQQQQSRCQQQQQQQESTTLFHRHSKKLDDNDSFQFDDCSHNSHHHQSKPTTVEYNSRQQQQQNYHHHHHHHNHNHHSQPSNNVDSTEILILTISRCLALLYVYHQFRNLYNQSKYLVGIAMLFTVFSSIMFMSGVLNFFDGNFAVLNKAIPFFILLSDLSKSCSLARFALSSSNREEIQENIARGMATLGPSLTLDTLVETLAIGMGTISGLPRLAEISYIACLTVIVNYIVFMTFFPATLSLVLELAHDGANKPAWQFSSLAKVLQLETEHTPNPVIQRVKLIMSAGLMMVHMLSRWPLVNDENDGGVLDSFKSSSAVSSASDKLADDEVFNSFTTGLMNAVGTEQILMIGLMFALTIKYFWFENLDIHSRLSSSSSNNIHNSNGSSFATSKDVEELKSSSSYKNSELKEDCSSETSSNLSESCSNTTSTTPSSTRPTTPTTISSTGDESDNSLQHSTNKSNGCSTTNSSTTENSDTESVLGQCRHKLSFSSNGRRTSAKNICVDDQLATSSGHGTDNENESTQQISHDNNNKSDAPAFFIGDDYCNDSSDCYSSDSNVPEYIDSSTQTDTIPNIVADDSLITITDSTACNAAATTTTIDDDTFRDMDELLSILGQEDGYSKLSNREIEFLVANKKVPAYKLESLLNNPERGVSIRRKVIENMANTQGVLTNVPYHGYNYNLVLGACCENVIGYMPIPLGVAGPLLLNGRQYYVPMATTEGCLVASTNRGCSAIAAAGGCRAKVYFDGMTRGPLLYFRSAMDAAAAQEWINRTENFYIIKKAFDSTSRFARLQSIKCSLAGRYLFLRFVASTGDAMGMNMLSKGTELALEELAKHVNGLELKCLSGNFCTDKKPSAVNWIDGRGKSVVCEARIPKNVVQKVLKIDVKKIAHLGNSKNLIGSALAGSIGGNNAQAANIVAAIYIATGQDPAQVVGSANCMTLLEVEDNGDLYISCTMPSIEIGTIGGGTVLGPQGACLELLGLKNKNQAPGENTRELAQIVCATVLAGELSLLSALAAGHLVRSHMKHNRSTINIQASAAAATLETLCPRSSVPSFVGSNGGSGGGGISSSSLSITTPPNSYTLTVPRTGI</sequence>
<protein>
    <recommendedName>
        <fullName evidence="12">3-hydroxy-3-methylglutaryl coenzyme A reductase</fullName>
        <shortName evidence="12">HMG-CoA reductase</shortName>
        <ecNumber evidence="12">1.1.1.34</ecNumber>
    </recommendedName>
</protein>
<feature type="region of interest" description="Disordered" evidence="13">
    <location>
        <begin position="576"/>
        <end position="657"/>
    </location>
</feature>
<dbReference type="SUPFAM" id="SSF82866">
    <property type="entry name" value="Multidrug efflux transporter AcrB transmembrane domain"/>
    <property type="match status" value="1"/>
</dbReference>
<dbReference type="Proteomes" id="UP000790347">
    <property type="component" value="Unassembled WGS sequence"/>
</dbReference>
<dbReference type="Gene3D" id="3.90.770.10">
    <property type="entry name" value="3-hydroxy-3-methylglutaryl-coenzyme A Reductase, Chain A, domain 2"/>
    <property type="match status" value="1"/>
</dbReference>
<dbReference type="InterPro" id="IPR004554">
    <property type="entry name" value="HMG_CoA_Rdtase_eu_arc"/>
</dbReference>
<dbReference type="PANTHER" id="PTHR10572">
    <property type="entry name" value="3-HYDROXY-3-METHYLGLUTARYL-COENZYME A REDUCTASE"/>
    <property type="match status" value="1"/>
</dbReference>
<dbReference type="FunFam" id="3.30.70.420:FF:000001">
    <property type="entry name" value="3-hydroxy-3-methylglutaryl coenzyme A reductase"/>
    <property type="match status" value="1"/>
</dbReference>
<comment type="subcellular location">
    <subcellularLocation>
        <location evidence="1 12">Endoplasmic reticulum membrane</location>
        <topology evidence="1 12">Multi-pass membrane protein</topology>
    </subcellularLocation>
</comment>
<accession>A0A922HSG0</accession>
<proteinExistence type="inferred from homology"/>
<evidence type="ECO:0000256" key="12">
    <source>
        <dbReference type="RuleBase" id="RU361219"/>
    </source>
</evidence>
<feature type="compositionally biased region" description="Basic residues" evidence="13">
    <location>
        <begin position="239"/>
        <end position="251"/>
    </location>
</feature>
<dbReference type="InterPro" id="IPR009029">
    <property type="entry name" value="HMG_CoA_Rdtase_sub-bd_dom_sf"/>
</dbReference>
<evidence type="ECO:0000256" key="8">
    <source>
        <dbReference type="ARBA" id="ARBA00023002"/>
    </source>
</evidence>
<dbReference type="Gene3D" id="3.30.70.420">
    <property type="entry name" value="Hydroxymethylglutaryl-CoA reductase, class I/II, NAD/NADP-binding domain"/>
    <property type="match status" value="1"/>
</dbReference>
<keyword evidence="4 12" id="KW-0812">Transmembrane</keyword>
<evidence type="ECO:0000259" key="14">
    <source>
        <dbReference type="PROSITE" id="PS50156"/>
    </source>
</evidence>
<keyword evidence="10" id="KW-0414">Isoprene biosynthesis</keyword>
<feature type="compositionally biased region" description="Low complexity" evidence="13">
    <location>
        <begin position="590"/>
        <end position="622"/>
    </location>
</feature>
<comment type="pathway">
    <text evidence="2 12">Metabolic intermediate biosynthesis; (R)-mevalonate biosynthesis; (R)-mevalonate from acetyl-CoA: step 3/3.</text>
</comment>
<dbReference type="AlphaFoldDB" id="A0A922HSG0"/>
<evidence type="ECO:0000256" key="2">
    <source>
        <dbReference type="ARBA" id="ARBA00005084"/>
    </source>
</evidence>
<keyword evidence="6 12" id="KW-0521">NADP</keyword>
<dbReference type="InterPro" id="IPR053958">
    <property type="entry name" value="HMGCR/SNAP/NPC1-like_SSD"/>
</dbReference>
<dbReference type="InterPro" id="IPR023282">
    <property type="entry name" value="HMG_CoA_Rdtase_N"/>
</dbReference>
<dbReference type="PROSITE" id="PS01192">
    <property type="entry name" value="HMG_COA_REDUCTASE_3"/>
    <property type="match status" value="1"/>
</dbReference>
<dbReference type="GO" id="GO:0016126">
    <property type="term" value="P:sterol biosynthetic process"/>
    <property type="evidence" value="ECO:0007669"/>
    <property type="project" value="TreeGrafter"/>
</dbReference>
<dbReference type="GO" id="GO:0005778">
    <property type="term" value="C:peroxisomal membrane"/>
    <property type="evidence" value="ECO:0007669"/>
    <property type="project" value="TreeGrafter"/>
</dbReference>
<feature type="region of interest" description="Disordered" evidence="13">
    <location>
        <begin position="173"/>
        <end position="194"/>
    </location>
</feature>
<feature type="region of interest" description="Disordered" evidence="13">
    <location>
        <begin position="686"/>
        <end position="709"/>
    </location>
</feature>
<feature type="region of interest" description="Disordered" evidence="13">
    <location>
        <begin position="146"/>
        <end position="165"/>
    </location>
</feature>
<dbReference type="SUPFAM" id="SSF55035">
    <property type="entry name" value="NAD-binding domain of HMG-CoA reductase"/>
    <property type="match status" value="1"/>
</dbReference>
<comment type="similarity">
    <text evidence="3 12">Belongs to the HMG-CoA reductase family.</text>
</comment>
<dbReference type="Pfam" id="PF12349">
    <property type="entry name" value="Sterol-sensing"/>
    <property type="match status" value="1"/>
</dbReference>
<evidence type="ECO:0000256" key="11">
    <source>
        <dbReference type="ARBA" id="ARBA00049909"/>
    </source>
</evidence>
<dbReference type="InterPro" id="IPR009023">
    <property type="entry name" value="HMG_CoA_Rdtase_NAD(P)-bd_sf"/>
</dbReference>
<evidence type="ECO:0000313" key="16">
    <source>
        <dbReference type="Proteomes" id="UP000790347"/>
    </source>
</evidence>
<feature type="compositionally biased region" description="Polar residues" evidence="13">
    <location>
        <begin position="686"/>
        <end position="705"/>
    </location>
</feature>
<keyword evidence="5 12" id="KW-0256">Endoplasmic reticulum</keyword>
<dbReference type="PROSITE" id="PS00066">
    <property type="entry name" value="HMG_COA_REDUCTASE_1"/>
    <property type="match status" value="1"/>
</dbReference>
<dbReference type="PROSITE" id="PS50065">
    <property type="entry name" value="HMG_COA_REDUCTASE_4"/>
    <property type="match status" value="1"/>
</dbReference>
<dbReference type="CDD" id="cd00643">
    <property type="entry name" value="HMG-CoA_reductase_classI"/>
    <property type="match status" value="1"/>
</dbReference>
<comment type="catalytic activity">
    <reaction evidence="11">
        <text>(R)-mevalonate + 2 NADP(+) + CoA = (3S)-3-hydroxy-3-methylglutaryl-CoA + 2 NADPH + 2 H(+)</text>
        <dbReference type="Rhea" id="RHEA:15989"/>
        <dbReference type="ChEBI" id="CHEBI:15378"/>
        <dbReference type="ChEBI" id="CHEBI:36464"/>
        <dbReference type="ChEBI" id="CHEBI:43074"/>
        <dbReference type="ChEBI" id="CHEBI:57287"/>
        <dbReference type="ChEBI" id="CHEBI:57783"/>
        <dbReference type="ChEBI" id="CHEBI:58349"/>
        <dbReference type="EC" id="1.1.1.34"/>
    </reaction>
    <physiologicalReaction direction="right-to-left" evidence="11">
        <dbReference type="Rhea" id="RHEA:15991"/>
    </physiologicalReaction>
</comment>
<dbReference type="Pfam" id="PF00368">
    <property type="entry name" value="HMG-CoA_red"/>
    <property type="match status" value="1"/>
</dbReference>
<name>A0A922HSG0_DERFA</name>
<dbReference type="PANTHER" id="PTHR10572:SF24">
    <property type="entry name" value="3-HYDROXY-3-METHYLGLUTARYL-COENZYME A REDUCTASE"/>
    <property type="match status" value="1"/>
</dbReference>
<dbReference type="EC" id="1.1.1.34" evidence="12"/>
<evidence type="ECO:0000256" key="7">
    <source>
        <dbReference type="ARBA" id="ARBA00022989"/>
    </source>
</evidence>
<feature type="transmembrane region" description="Helical" evidence="12">
    <location>
        <begin position="393"/>
        <end position="420"/>
    </location>
</feature>
<dbReference type="GO" id="GO:0015936">
    <property type="term" value="P:coenzyme A metabolic process"/>
    <property type="evidence" value="ECO:0007669"/>
    <property type="project" value="InterPro"/>
</dbReference>
<organism evidence="15 16">
    <name type="scientific">Dermatophagoides farinae</name>
    <name type="common">American house dust mite</name>
    <dbReference type="NCBI Taxonomy" id="6954"/>
    <lineage>
        <taxon>Eukaryota</taxon>
        <taxon>Metazoa</taxon>
        <taxon>Ecdysozoa</taxon>
        <taxon>Arthropoda</taxon>
        <taxon>Chelicerata</taxon>
        <taxon>Arachnida</taxon>
        <taxon>Acari</taxon>
        <taxon>Acariformes</taxon>
        <taxon>Sarcoptiformes</taxon>
        <taxon>Astigmata</taxon>
        <taxon>Psoroptidia</taxon>
        <taxon>Analgoidea</taxon>
        <taxon>Pyroglyphidae</taxon>
        <taxon>Dermatophagoidinae</taxon>
        <taxon>Dermatophagoides</taxon>
    </lineage>
</organism>
<dbReference type="NCBIfam" id="TIGR00533">
    <property type="entry name" value="HMG_CoA_R_NADP"/>
    <property type="match status" value="1"/>
</dbReference>
<keyword evidence="8 12" id="KW-0560">Oxidoreductase</keyword>
<keyword evidence="16" id="KW-1185">Reference proteome</keyword>
<evidence type="ECO:0000313" key="15">
    <source>
        <dbReference type="EMBL" id="KAH9506416.1"/>
    </source>
</evidence>
<feature type="transmembrane region" description="Helical" evidence="12">
    <location>
        <begin position="290"/>
        <end position="314"/>
    </location>
</feature>
<dbReference type="PRINTS" id="PR00071">
    <property type="entry name" value="HMGCOARDTASE"/>
</dbReference>
<dbReference type="InterPro" id="IPR023076">
    <property type="entry name" value="HMG_CoA_Rdtase_CS"/>
</dbReference>
<keyword evidence="7 12" id="KW-1133">Transmembrane helix</keyword>
<dbReference type="SUPFAM" id="SSF56542">
    <property type="entry name" value="Substrate-binding domain of HMG-CoA reductase"/>
    <property type="match status" value="1"/>
</dbReference>
<feature type="region of interest" description="Disordered" evidence="13">
    <location>
        <begin position="206"/>
        <end position="256"/>
    </location>
</feature>